<feature type="compositionally biased region" description="Polar residues" evidence="1">
    <location>
        <begin position="352"/>
        <end position="363"/>
    </location>
</feature>
<evidence type="ECO:0000313" key="2">
    <source>
        <dbReference type="EMBL" id="PIK46934.1"/>
    </source>
</evidence>
<organism evidence="2 3">
    <name type="scientific">Stichopus japonicus</name>
    <name type="common">Sea cucumber</name>
    <dbReference type="NCBI Taxonomy" id="307972"/>
    <lineage>
        <taxon>Eukaryota</taxon>
        <taxon>Metazoa</taxon>
        <taxon>Echinodermata</taxon>
        <taxon>Eleutherozoa</taxon>
        <taxon>Echinozoa</taxon>
        <taxon>Holothuroidea</taxon>
        <taxon>Aspidochirotacea</taxon>
        <taxon>Aspidochirotida</taxon>
        <taxon>Stichopodidae</taxon>
        <taxon>Apostichopus</taxon>
    </lineage>
</organism>
<feature type="compositionally biased region" description="Low complexity" evidence="1">
    <location>
        <begin position="337"/>
        <end position="351"/>
    </location>
</feature>
<dbReference type="EMBL" id="MRZV01000611">
    <property type="protein sequence ID" value="PIK46934.1"/>
    <property type="molecule type" value="Genomic_DNA"/>
</dbReference>
<evidence type="ECO:0000313" key="3">
    <source>
        <dbReference type="Proteomes" id="UP000230750"/>
    </source>
</evidence>
<dbReference type="AlphaFoldDB" id="A0A2G8KG00"/>
<protein>
    <submittedName>
        <fullName evidence="2">Uncharacterized protein</fullName>
    </submittedName>
</protein>
<feature type="region of interest" description="Disordered" evidence="1">
    <location>
        <begin position="334"/>
        <end position="383"/>
    </location>
</feature>
<feature type="region of interest" description="Disordered" evidence="1">
    <location>
        <begin position="159"/>
        <end position="190"/>
    </location>
</feature>
<gene>
    <name evidence="2" type="ORF">BSL78_16194</name>
</gene>
<accession>A0A2G8KG00</accession>
<evidence type="ECO:0000256" key="1">
    <source>
        <dbReference type="SAM" id="MobiDB-lite"/>
    </source>
</evidence>
<proteinExistence type="predicted"/>
<dbReference type="Proteomes" id="UP000230750">
    <property type="component" value="Unassembled WGS sequence"/>
</dbReference>
<comment type="caution">
    <text evidence="2">The sequence shown here is derived from an EMBL/GenBank/DDBJ whole genome shotgun (WGS) entry which is preliminary data.</text>
</comment>
<reference evidence="2 3" key="1">
    <citation type="journal article" date="2017" name="PLoS Biol.">
        <title>The sea cucumber genome provides insights into morphological evolution and visceral regeneration.</title>
        <authorList>
            <person name="Zhang X."/>
            <person name="Sun L."/>
            <person name="Yuan J."/>
            <person name="Sun Y."/>
            <person name="Gao Y."/>
            <person name="Zhang L."/>
            <person name="Li S."/>
            <person name="Dai H."/>
            <person name="Hamel J.F."/>
            <person name="Liu C."/>
            <person name="Yu Y."/>
            <person name="Liu S."/>
            <person name="Lin W."/>
            <person name="Guo K."/>
            <person name="Jin S."/>
            <person name="Xu P."/>
            <person name="Storey K.B."/>
            <person name="Huan P."/>
            <person name="Zhang T."/>
            <person name="Zhou Y."/>
            <person name="Zhang J."/>
            <person name="Lin C."/>
            <person name="Li X."/>
            <person name="Xing L."/>
            <person name="Huo D."/>
            <person name="Sun M."/>
            <person name="Wang L."/>
            <person name="Mercier A."/>
            <person name="Li F."/>
            <person name="Yang H."/>
            <person name="Xiang J."/>
        </authorList>
    </citation>
    <scope>NUCLEOTIDE SEQUENCE [LARGE SCALE GENOMIC DNA]</scope>
    <source>
        <strain evidence="2">Shaxun</strain>
        <tissue evidence="2">Muscle</tissue>
    </source>
</reference>
<feature type="compositionally biased region" description="Polar residues" evidence="1">
    <location>
        <begin position="163"/>
        <end position="172"/>
    </location>
</feature>
<name>A0A2G8KG00_STIJA</name>
<sequence>MSFTPGIHEKECSPPKKSRYFKRATAARTRAWDPVALKVTSPFQPYSGIYGQRKKLKSAKAPTRSKGCSKSQKKMITAVGLGPALTQEISVTDGGATVDHTRTSKFFVSPLTNDALNVEAEEEAKCSQDSLSIAEVPSLPADICKLISRDGAFYLEEVKDSDSTSPHLNNSLDVERSPSDAFPGNTSQTDISSVESFASQQGGMTFDPMSHSAFQNDSVDDYEQSVNIRVMNQARAIYESVSSDICLGDGRKVTGEGVGMDGSPSQLFTDSQGLSSLDGLIKRNVWQGKRNQDITLAQLQRQPIFGTHNSVYSSPQWMSTIASRLQVNKETEWVDIESSGSGPLSSGQQESWDTTDFLSSIDNGSGQSQFSRSSSQVQGTAFP</sequence>
<keyword evidence="3" id="KW-1185">Reference proteome</keyword>
<feature type="compositionally biased region" description="Low complexity" evidence="1">
    <location>
        <begin position="364"/>
        <end position="383"/>
    </location>
</feature>